<dbReference type="InterPro" id="IPR041664">
    <property type="entry name" value="AAA_16"/>
</dbReference>
<evidence type="ECO:0000313" key="4">
    <source>
        <dbReference type="Proteomes" id="UP001516023"/>
    </source>
</evidence>
<accession>A0ABD3PJ54</accession>
<feature type="domain" description="Orc1-like AAA ATPase" evidence="2">
    <location>
        <begin position="371"/>
        <end position="562"/>
    </location>
</feature>
<evidence type="ECO:0000259" key="2">
    <source>
        <dbReference type="Pfam" id="PF13191"/>
    </source>
</evidence>
<dbReference type="Gene3D" id="3.40.50.300">
    <property type="entry name" value="P-loop containing nucleotide triphosphate hydrolases"/>
    <property type="match status" value="1"/>
</dbReference>
<dbReference type="InterPro" id="IPR027417">
    <property type="entry name" value="P-loop_NTPase"/>
</dbReference>
<keyword evidence="4" id="KW-1185">Reference proteome</keyword>
<reference evidence="3 4" key="1">
    <citation type="journal article" date="2020" name="G3 (Bethesda)">
        <title>Improved Reference Genome for Cyclotella cryptica CCMP332, a Model for Cell Wall Morphogenesis, Salinity Adaptation, and Lipid Production in Diatoms (Bacillariophyta).</title>
        <authorList>
            <person name="Roberts W.R."/>
            <person name="Downey K.M."/>
            <person name="Ruck E.C."/>
            <person name="Traller J.C."/>
            <person name="Alverson A.J."/>
        </authorList>
    </citation>
    <scope>NUCLEOTIDE SEQUENCE [LARGE SCALE GENOMIC DNA]</scope>
    <source>
        <strain evidence="3 4">CCMP332</strain>
    </source>
</reference>
<dbReference type="EMBL" id="JABMIG020000162">
    <property type="protein sequence ID" value="KAL3788079.1"/>
    <property type="molecule type" value="Genomic_DNA"/>
</dbReference>
<feature type="region of interest" description="Disordered" evidence="1">
    <location>
        <begin position="1"/>
        <end position="24"/>
    </location>
</feature>
<evidence type="ECO:0000256" key="1">
    <source>
        <dbReference type="SAM" id="MobiDB-lite"/>
    </source>
</evidence>
<dbReference type="PANTHER" id="PTHR43642">
    <property type="entry name" value="HYBRID SIGNAL TRANSDUCTION HISTIDINE KINASE G"/>
    <property type="match status" value="1"/>
</dbReference>
<dbReference type="Proteomes" id="UP001516023">
    <property type="component" value="Unassembled WGS sequence"/>
</dbReference>
<dbReference type="PANTHER" id="PTHR43642:SF1">
    <property type="entry name" value="HYBRID SIGNAL TRANSDUCTION HISTIDINE KINASE G"/>
    <property type="match status" value="1"/>
</dbReference>
<organism evidence="3 4">
    <name type="scientific">Cyclotella cryptica</name>
    <dbReference type="NCBI Taxonomy" id="29204"/>
    <lineage>
        <taxon>Eukaryota</taxon>
        <taxon>Sar</taxon>
        <taxon>Stramenopiles</taxon>
        <taxon>Ochrophyta</taxon>
        <taxon>Bacillariophyta</taxon>
        <taxon>Coscinodiscophyceae</taxon>
        <taxon>Thalassiosirophycidae</taxon>
        <taxon>Stephanodiscales</taxon>
        <taxon>Stephanodiscaceae</taxon>
        <taxon>Cyclotella</taxon>
    </lineage>
</organism>
<comment type="caution">
    <text evidence="3">The sequence shown here is derived from an EMBL/GenBank/DDBJ whole genome shotgun (WGS) entry which is preliminary data.</text>
</comment>
<sequence>MSSCINQVPSTATASATANDDESQHVLERSSRGDDFSEFLQTLLSDSPHVGQEVQRANDSEVLVLPLREWSNDQAGRSIHQDQSSRANLLHASLLRKVTVAYAIAKLLRHFSQHVDCSQYSYDELEHKIFSLDNFTVQMSRDESLDVGWEVVGVDMIAPPITLLMLTTAFSGCNFFAETCDDITGRNVEAIITSTRISDHVTLSNERPKNEESKLCYLFGVLLHLLFSGEEAVCTKLCDPQMDNKSHGISEEVVNEKSAKKKTSAAFPSQQNIDLLREFPTLEFESNESNPPPLDLIHQTFRPLIDLGCPPSLSHLITNLLDCRLGFLAPDDAYSSLDAAIEDLHLLLQDPARFLVEEYNVEAIVSVGRDKLYGRSKEEQKLKDIFCRVASTGKNEAIFIGGFSGCGKTSLVQSLFEAVQATGGYFVLTPKLDELQTRSPLSALMSAFDELCKLVLHTNSLEILAEISQKLVDTFGASSYLLARVIPNVANLVSSNFINQPIENQVNFSSLCLIVQGFVRVISSFSRPIVLVVDDLQWADKTTLGILLAVLSDVNGSNVLVIGSYRDNENEHSALVEFFGMISSFNVTICEIHLDGIPIDDLNAMLADTLRIFPRLCKPLSSLVYQKTRGNPFFALEFLHSLIDRNIVSYSLRDKGWRWDLDQVGAENITENVLFLLTSKITSLPNDAQTALKAASCFGNRISVAVVKELSATPRYHDLKMTLDKALTKEFMDCDGTSYRFVHSKVREAAYGLISPGEKDRYHFDIGMALQTRIVGQNTDDDVLFAAIDHINHGGPSLIYDPSHRISIIELNLQAGVKLMKSHNYTSSHSYLKTALSLLPDDRWSSHYNLSLQCHFHLAKAAYPCGFIDDAKALLLTVIEHASCLEDKLDTYSLLVTVHHLAFKDISKAFSTCIEVLKLLGEDLPDRDIDKHELVAIVAKCKSLFQRFAGKDFLQLPRNTCWKSLAIMRFYSELSSVAFFVEPSLNLFLVTKWALYCLNQKVICKHTPGALVSFSAVMCRASISSEICIGCKVGRMGLNMLHEMDLAMDELPRVHLCYYMFIGIFTEPIQACADMHRRASELAMNLGNNLMASFNMSVMLHRSLYGGSNLETLKVEIESHWILAKQHSLQMLEYILKVYGEVVIWLIGNCSPVTNNVLSDLDVPEYEEISFMYQMFLSLFLGHMERVIFMAKKWESLDIQLRMKEPVRFIYNTFISGLASACWYRKGRQKAQLRENVRKSLAILKDAAELSKWNFQNKFNLLNAMNLSNQEKNAQSSKEFNIAIIAARSSKFHHEEGLACELAGIHNKRIGNNEEAMRLFHLAQGCYKAWGSQVKVQQMATQIELVKSISQTGAISAS</sequence>
<name>A0ABD3PJ54_9STRA</name>
<dbReference type="SUPFAM" id="SSF52540">
    <property type="entry name" value="P-loop containing nucleoside triphosphate hydrolases"/>
    <property type="match status" value="1"/>
</dbReference>
<protein>
    <recommendedName>
        <fullName evidence="2">Orc1-like AAA ATPase domain-containing protein</fullName>
    </recommendedName>
</protein>
<dbReference type="InterPro" id="IPR053159">
    <property type="entry name" value="Hybrid_Histidine_Kinase"/>
</dbReference>
<proteinExistence type="predicted"/>
<gene>
    <name evidence="3" type="ORF">HJC23_008141</name>
</gene>
<evidence type="ECO:0000313" key="3">
    <source>
        <dbReference type="EMBL" id="KAL3788079.1"/>
    </source>
</evidence>
<dbReference type="Pfam" id="PF13191">
    <property type="entry name" value="AAA_16"/>
    <property type="match status" value="1"/>
</dbReference>